<feature type="region of interest" description="Disordered" evidence="1">
    <location>
        <begin position="43"/>
        <end position="73"/>
    </location>
</feature>
<proteinExistence type="predicted"/>
<accession>A0A0R3PNK4</accession>
<dbReference type="EMBL" id="UYYA01003966">
    <property type="protein sequence ID" value="VDM58233.1"/>
    <property type="molecule type" value="Genomic_DNA"/>
</dbReference>
<dbReference type="OrthoDB" id="1935339at2759"/>
<evidence type="ECO:0000313" key="4">
    <source>
        <dbReference type="WBParaSite" id="ACOC_0000664701-mRNA-1"/>
    </source>
</evidence>
<sequence>MCEADSVSINHRFYSYLGSHTEGDVLLREKYWNDAKKLSSLVEGYRPTSSSTQTARFSPRNSDQSKKDQENYGENKISSVAMKKHQHLMQEPNESKHQCFVGGTTDKYHHQNCGNHYKHRSRNENPYENLTATKDIHQGSHETGPGNHGRHFYAKERHFCECSEDFRGNEESEQEDRGSFMNPDVNERTVAGEQMKYFFHYYPYPTGSVGVTLHEFQDPSLATSLEPSSLKPDDILRIIDGFAKQGIKPYKRELTVQEYKDVMRAVVRECYKKKILDGNRIKERVKECVETLRRGEPLSLGYRSSKRPEPPEHTELPVPTKRSKTDP</sequence>
<dbReference type="AlphaFoldDB" id="A0A0R3PNK4"/>
<gene>
    <name evidence="2" type="ORF">ACOC_LOCUS6648</name>
</gene>
<feature type="compositionally biased region" description="Basic and acidic residues" evidence="1">
    <location>
        <begin position="306"/>
        <end position="315"/>
    </location>
</feature>
<dbReference type="WBParaSite" id="ACOC_0000664701-mRNA-1">
    <property type="protein sequence ID" value="ACOC_0000664701-mRNA-1"/>
    <property type="gene ID" value="ACOC_0000664701"/>
</dbReference>
<reference evidence="4" key="1">
    <citation type="submission" date="2017-02" db="UniProtKB">
        <authorList>
            <consortium name="WormBaseParasite"/>
        </authorList>
    </citation>
    <scope>IDENTIFICATION</scope>
</reference>
<dbReference type="Proteomes" id="UP000267027">
    <property type="component" value="Unassembled WGS sequence"/>
</dbReference>
<evidence type="ECO:0000313" key="3">
    <source>
        <dbReference type="Proteomes" id="UP000267027"/>
    </source>
</evidence>
<protein>
    <submittedName>
        <fullName evidence="4">BEN domain-containing protein</fullName>
    </submittedName>
</protein>
<reference evidence="2 3" key="2">
    <citation type="submission" date="2018-11" db="EMBL/GenBank/DDBJ databases">
        <authorList>
            <consortium name="Pathogen Informatics"/>
        </authorList>
    </citation>
    <scope>NUCLEOTIDE SEQUENCE [LARGE SCALE GENOMIC DNA]</scope>
    <source>
        <strain evidence="2 3">Costa Rica</strain>
    </source>
</reference>
<keyword evidence="3" id="KW-1185">Reference proteome</keyword>
<feature type="region of interest" description="Disordered" evidence="1">
    <location>
        <begin position="297"/>
        <end position="327"/>
    </location>
</feature>
<evidence type="ECO:0000256" key="1">
    <source>
        <dbReference type="SAM" id="MobiDB-lite"/>
    </source>
</evidence>
<name>A0A0R3PNK4_ANGCS</name>
<feature type="compositionally biased region" description="Polar residues" evidence="1">
    <location>
        <begin position="47"/>
        <end position="62"/>
    </location>
</feature>
<evidence type="ECO:0000313" key="2">
    <source>
        <dbReference type="EMBL" id="VDM58233.1"/>
    </source>
</evidence>
<organism evidence="4">
    <name type="scientific">Angiostrongylus costaricensis</name>
    <name type="common">Nematode worm</name>
    <dbReference type="NCBI Taxonomy" id="334426"/>
    <lineage>
        <taxon>Eukaryota</taxon>
        <taxon>Metazoa</taxon>
        <taxon>Ecdysozoa</taxon>
        <taxon>Nematoda</taxon>
        <taxon>Chromadorea</taxon>
        <taxon>Rhabditida</taxon>
        <taxon>Rhabditina</taxon>
        <taxon>Rhabditomorpha</taxon>
        <taxon>Strongyloidea</taxon>
        <taxon>Metastrongylidae</taxon>
        <taxon>Angiostrongylus</taxon>
    </lineage>
</organism>